<dbReference type="EMBL" id="JACAZE010000003">
    <property type="protein sequence ID" value="KAF7319641.1"/>
    <property type="molecule type" value="Genomic_DNA"/>
</dbReference>
<dbReference type="AlphaFoldDB" id="A0A8H6TLW0"/>
<protein>
    <submittedName>
        <fullName evidence="1">SH3 and PX-domain-containing 3</fullName>
    </submittedName>
</protein>
<proteinExistence type="predicted"/>
<evidence type="ECO:0000313" key="1">
    <source>
        <dbReference type="EMBL" id="KAF7319641.1"/>
    </source>
</evidence>
<sequence>MNTRSRRSFSTRWLRYLFFIFLVALVVFWRVRGRAFADVASDGASAIPEAPVAYMSNAEAVDLLGHPTFENAWAHERSLPQHTKTSRIVAGRHKPRYVSSASKCHLLTSTKDICAFQMHLGERAGIMSSRNSTSQPPPMRGHLTTHRLLNAHLAQLSDRAYVFPAYIPRDHPPFPDTLPNGTRHMLHIPMNAFVAGPVAGGPLSDDPTADILTRRSISEEWWDIVCPRKSVKVLNVYHVHNEFGYNPEAVEGAEILSKWAKKLREMDDMCVSVEEFSIFHYSLIGSPLILSAWPSYSSSPVLRQFAWSQLVARAIFENLHAVAPSAPTIPGYLAPIAAIPPNDQNPFVSFAPLRASSAPIPGLLGIHVRRGDYQGHCEFLVAIEAEYNAWNNLGSPEFLARAHAAAEKWGIQKGASAAWPQLPDGRTIPAGMAKQDALKQHCYPEIDHIVHRAAEVRKGAASSSPLTTVFIATNGKREWVSKLVHALHLDGWGHVATSMDLHLGPEAWAVSQAVDMGILSVLAEEFIGVGFSSLSSNVAQIRLGAGKAARTIHFW</sequence>
<reference evidence="1" key="1">
    <citation type="submission" date="2020-05" db="EMBL/GenBank/DDBJ databases">
        <title>Mycena genomes resolve the evolution of fungal bioluminescence.</title>
        <authorList>
            <person name="Tsai I.J."/>
        </authorList>
    </citation>
    <scope>NUCLEOTIDE SEQUENCE</scope>
    <source>
        <strain evidence="1">110903Hualien_Pintung</strain>
    </source>
</reference>
<name>A0A8H6TLW0_MYCCL</name>
<dbReference type="Gene3D" id="3.40.50.11350">
    <property type="match status" value="1"/>
</dbReference>
<accession>A0A8H6TLW0</accession>
<comment type="caution">
    <text evidence="1">The sequence shown here is derived from an EMBL/GenBank/DDBJ whole genome shotgun (WGS) entry which is preliminary data.</text>
</comment>
<keyword evidence="2" id="KW-1185">Reference proteome</keyword>
<evidence type="ECO:0000313" key="2">
    <source>
        <dbReference type="Proteomes" id="UP000613580"/>
    </source>
</evidence>
<gene>
    <name evidence="1" type="ORF">HMN09_00304500</name>
</gene>
<dbReference type="Proteomes" id="UP000613580">
    <property type="component" value="Unassembled WGS sequence"/>
</dbReference>
<dbReference type="OrthoDB" id="2559662at2759"/>
<organism evidence="1 2">
    <name type="scientific">Mycena chlorophos</name>
    <name type="common">Agaric fungus</name>
    <name type="synonym">Agaricus chlorophos</name>
    <dbReference type="NCBI Taxonomy" id="658473"/>
    <lineage>
        <taxon>Eukaryota</taxon>
        <taxon>Fungi</taxon>
        <taxon>Dikarya</taxon>
        <taxon>Basidiomycota</taxon>
        <taxon>Agaricomycotina</taxon>
        <taxon>Agaricomycetes</taxon>
        <taxon>Agaricomycetidae</taxon>
        <taxon>Agaricales</taxon>
        <taxon>Marasmiineae</taxon>
        <taxon>Mycenaceae</taxon>
        <taxon>Mycena</taxon>
    </lineage>
</organism>